<evidence type="ECO:0000313" key="2">
    <source>
        <dbReference type="Proteomes" id="UP000184035"/>
    </source>
</evidence>
<dbReference type="Pfam" id="PF14277">
    <property type="entry name" value="DUF4364"/>
    <property type="match status" value="1"/>
</dbReference>
<dbReference type="STRING" id="1533.SAMN05443638_1139"/>
<name>A0A1M4WMJ4_9CLOT</name>
<accession>A0A1M4WMJ4</accession>
<dbReference type="InterPro" id="IPR036388">
    <property type="entry name" value="WH-like_DNA-bd_sf"/>
</dbReference>
<keyword evidence="2" id="KW-1185">Reference proteome</keyword>
<dbReference type="SUPFAM" id="SSF46785">
    <property type="entry name" value="Winged helix' DNA-binding domain"/>
    <property type="match status" value="1"/>
</dbReference>
<dbReference type="OrthoDB" id="9783597at2"/>
<evidence type="ECO:0008006" key="3">
    <source>
        <dbReference type="Google" id="ProtNLM"/>
    </source>
</evidence>
<dbReference type="InterPro" id="IPR036390">
    <property type="entry name" value="WH_DNA-bd_sf"/>
</dbReference>
<dbReference type="InterPro" id="IPR025374">
    <property type="entry name" value="DUF4364"/>
</dbReference>
<dbReference type="AlphaFoldDB" id="A0A1M4WMJ4"/>
<dbReference type="Gene3D" id="1.10.10.10">
    <property type="entry name" value="Winged helix-like DNA-binding domain superfamily/Winged helix DNA-binding domain"/>
    <property type="match status" value="1"/>
</dbReference>
<dbReference type="EMBL" id="FQVM01000013">
    <property type="protein sequence ID" value="SHE82407.1"/>
    <property type="molecule type" value="Genomic_DNA"/>
</dbReference>
<organism evidence="1 2">
    <name type="scientific">Clostridium fallax</name>
    <dbReference type="NCBI Taxonomy" id="1533"/>
    <lineage>
        <taxon>Bacteria</taxon>
        <taxon>Bacillati</taxon>
        <taxon>Bacillota</taxon>
        <taxon>Clostridia</taxon>
        <taxon>Eubacteriales</taxon>
        <taxon>Clostridiaceae</taxon>
        <taxon>Clostridium</taxon>
    </lineage>
</organism>
<sequence>MYENTLELAELKLLLLYILKDVKYPISNTQLTEIVLENSFINYFTLQQYIGELISSGFLQYEKGEDDKKLLKLTETGDKVLSLFYDRISPAKIKIIDDYIESKIDKIKKELTTTADYVPDNDDTFLVKLKVVEGSTLLMDLKVNVASKKQANALCSKWKDNPSEIYNKIITALISE</sequence>
<evidence type="ECO:0000313" key="1">
    <source>
        <dbReference type="EMBL" id="SHE82407.1"/>
    </source>
</evidence>
<dbReference type="Proteomes" id="UP000184035">
    <property type="component" value="Unassembled WGS sequence"/>
</dbReference>
<protein>
    <recommendedName>
        <fullName evidence="3">DUF4364 domain-containing protein</fullName>
    </recommendedName>
</protein>
<gene>
    <name evidence="1" type="ORF">SAMN05443638_1139</name>
</gene>
<dbReference type="RefSeq" id="WP_072895860.1">
    <property type="nucleotide sequence ID" value="NZ_FQVM01000013.1"/>
</dbReference>
<reference evidence="1 2" key="1">
    <citation type="submission" date="2016-11" db="EMBL/GenBank/DDBJ databases">
        <authorList>
            <person name="Jaros S."/>
            <person name="Januszkiewicz K."/>
            <person name="Wedrychowicz H."/>
        </authorList>
    </citation>
    <scope>NUCLEOTIDE SEQUENCE [LARGE SCALE GENOMIC DNA]</scope>
    <source>
        <strain evidence="1 2">DSM 2631</strain>
    </source>
</reference>
<proteinExistence type="predicted"/>